<dbReference type="AlphaFoldDB" id="R4K9E8"/>
<feature type="domain" description="MurNAc-LAA" evidence="2">
    <location>
        <begin position="124"/>
        <end position="231"/>
    </location>
</feature>
<dbReference type="InterPro" id="IPR014234">
    <property type="entry name" value="Spore_CwlD"/>
</dbReference>
<evidence type="ECO:0000313" key="4">
    <source>
        <dbReference type="Proteomes" id="UP000013523"/>
    </source>
</evidence>
<dbReference type="CDD" id="cd02696">
    <property type="entry name" value="MurNAc-LAA"/>
    <property type="match status" value="1"/>
</dbReference>
<keyword evidence="1" id="KW-0378">Hydrolase</keyword>
<dbReference type="Gene3D" id="3.40.630.40">
    <property type="entry name" value="Zn-dependent exopeptidases"/>
    <property type="match status" value="1"/>
</dbReference>
<dbReference type="SMART" id="SM00646">
    <property type="entry name" value="Ami_3"/>
    <property type="match status" value="1"/>
</dbReference>
<dbReference type="EMBL" id="CP003261">
    <property type="protein sequence ID" value="AGK99183.1"/>
    <property type="molecule type" value="Genomic_DNA"/>
</dbReference>
<keyword evidence="4" id="KW-1185">Reference proteome</keyword>
<organism evidence="3 4">
    <name type="scientific">Clostridium pasteurianum BC1</name>
    <dbReference type="NCBI Taxonomy" id="86416"/>
    <lineage>
        <taxon>Bacteria</taxon>
        <taxon>Bacillati</taxon>
        <taxon>Bacillota</taxon>
        <taxon>Clostridia</taxon>
        <taxon>Eubacteriales</taxon>
        <taxon>Clostridiaceae</taxon>
        <taxon>Clostridium</taxon>
    </lineage>
</organism>
<dbReference type="GO" id="GO:0009253">
    <property type="term" value="P:peptidoglycan catabolic process"/>
    <property type="evidence" value="ECO:0007669"/>
    <property type="project" value="InterPro"/>
</dbReference>
<sequence>MVKKKLKIFNVTIITFLLIFFSLNDFVDASEIQSHFKVKAADKKIILIDPGHGGMDGGAQSKNGTVEKNINLSISLKLRKALQEEGFKIVMTREEDKGLYTDSGKIRKKKNEDLENRCKMKDESNCNMFISIHLNMFPQSKYYGSQVWYSSNPDSQKLAHIIQENFRSDLSDDSKRVEKAALDSYKILRCRKDIPSVIVECGFLSNPSDESKLKSEEYQQKIVESLCKSIKAYYINDNK</sequence>
<dbReference type="PANTHER" id="PTHR30404:SF0">
    <property type="entry name" value="N-ACETYLMURAMOYL-L-ALANINE AMIDASE AMIC"/>
    <property type="match status" value="1"/>
</dbReference>
<dbReference type="NCBIfam" id="TIGR02883">
    <property type="entry name" value="spore_cwlD"/>
    <property type="match status" value="1"/>
</dbReference>
<dbReference type="InterPro" id="IPR050695">
    <property type="entry name" value="N-acetylmuramoyl_amidase_3"/>
</dbReference>
<gene>
    <name evidence="3" type="ORF">Clopa_4473</name>
</gene>
<dbReference type="eggNOG" id="COG0860">
    <property type="taxonomic scope" value="Bacteria"/>
</dbReference>
<proteinExistence type="predicted"/>
<dbReference type="SUPFAM" id="SSF53187">
    <property type="entry name" value="Zn-dependent exopeptidases"/>
    <property type="match status" value="1"/>
</dbReference>
<protein>
    <submittedName>
        <fullName evidence="3">N-acetylmuramoyl-L-alanine amidase CwlD</fullName>
    </submittedName>
</protein>
<dbReference type="InterPro" id="IPR002508">
    <property type="entry name" value="MurNAc-LAA_cat"/>
</dbReference>
<dbReference type="RefSeq" id="WP_015617454.1">
    <property type="nucleotide sequence ID" value="NC_021182.1"/>
</dbReference>
<dbReference type="GO" id="GO:0008745">
    <property type="term" value="F:N-acetylmuramoyl-L-alanine amidase activity"/>
    <property type="evidence" value="ECO:0007669"/>
    <property type="project" value="InterPro"/>
</dbReference>
<dbReference type="Pfam" id="PF01520">
    <property type="entry name" value="Amidase_3"/>
    <property type="match status" value="1"/>
</dbReference>
<dbReference type="HOGENOM" id="CLU_014322_7_1_9"/>
<dbReference type="PANTHER" id="PTHR30404">
    <property type="entry name" value="N-ACETYLMURAMOYL-L-ALANINE AMIDASE"/>
    <property type="match status" value="1"/>
</dbReference>
<accession>R4K9E8</accession>
<dbReference type="KEGG" id="cpas:Clopa_4473"/>
<dbReference type="GO" id="GO:0030288">
    <property type="term" value="C:outer membrane-bounded periplasmic space"/>
    <property type="evidence" value="ECO:0007669"/>
    <property type="project" value="TreeGrafter"/>
</dbReference>
<evidence type="ECO:0000313" key="3">
    <source>
        <dbReference type="EMBL" id="AGK99183.1"/>
    </source>
</evidence>
<evidence type="ECO:0000256" key="1">
    <source>
        <dbReference type="ARBA" id="ARBA00022801"/>
    </source>
</evidence>
<dbReference type="OrthoDB" id="9806267at2"/>
<reference evidence="3 4" key="1">
    <citation type="submission" date="2012-01" db="EMBL/GenBank/DDBJ databases">
        <title>Complete sequence of chromosome of Clostridium pasteurianum BC1.</title>
        <authorList>
            <consortium name="US DOE Joint Genome Institute"/>
            <person name="Lucas S."/>
            <person name="Han J."/>
            <person name="Lapidus A."/>
            <person name="Cheng J.-F."/>
            <person name="Goodwin L."/>
            <person name="Pitluck S."/>
            <person name="Peters L."/>
            <person name="Mikhailova N."/>
            <person name="Teshima H."/>
            <person name="Detter J.C."/>
            <person name="Han C."/>
            <person name="Tapia R."/>
            <person name="Land M."/>
            <person name="Hauser L."/>
            <person name="Kyrpides N."/>
            <person name="Ivanova N."/>
            <person name="Pagani I."/>
            <person name="Dunn J."/>
            <person name="Taghavi S."/>
            <person name="Francis A."/>
            <person name="van der Lelie D."/>
            <person name="Woyke T."/>
        </authorList>
    </citation>
    <scope>NUCLEOTIDE SEQUENCE [LARGE SCALE GENOMIC DNA]</scope>
    <source>
        <strain evidence="3 4">BC1</strain>
    </source>
</reference>
<dbReference type="PATRIC" id="fig|86416.3.peg.4482"/>
<dbReference type="Proteomes" id="UP000013523">
    <property type="component" value="Chromosome"/>
</dbReference>
<dbReference type="STRING" id="86416.Clopa_4473"/>
<evidence type="ECO:0000259" key="2">
    <source>
        <dbReference type="SMART" id="SM00646"/>
    </source>
</evidence>
<name>R4K9E8_CLOPA</name>